<keyword evidence="2" id="KW-1185">Reference proteome</keyword>
<proteinExistence type="predicted"/>
<name>A0A9Q3F0T2_9BASI</name>
<comment type="caution">
    <text evidence="1">The sequence shown here is derived from an EMBL/GenBank/DDBJ whole genome shotgun (WGS) entry which is preliminary data.</text>
</comment>
<gene>
    <name evidence="1" type="ORF">O181_067477</name>
</gene>
<accession>A0A9Q3F0T2</accession>
<protein>
    <submittedName>
        <fullName evidence="1">Uncharacterized protein</fullName>
    </submittedName>
</protein>
<sequence>MENTNSSVKLGQGKGFTPDGFDPEALRAVIRGTCHLCQQPGHFARTFLNVKKNRTYSNNSQKFQDYHPILEPMAAKLTIINTAPPAQKSKLYCP</sequence>
<dbReference type="OrthoDB" id="2513234at2759"/>
<dbReference type="AlphaFoldDB" id="A0A9Q3F0T2"/>
<dbReference type="Proteomes" id="UP000765509">
    <property type="component" value="Unassembled WGS sequence"/>
</dbReference>
<evidence type="ECO:0000313" key="2">
    <source>
        <dbReference type="Proteomes" id="UP000765509"/>
    </source>
</evidence>
<organism evidence="1 2">
    <name type="scientific">Austropuccinia psidii MF-1</name>
    <dbReference type="NCBI Taxonomy" id="1389203"/>
    <lineage>
        <taxon>Eukaryota</taxon>
        <taxon>Fungi</taxon>
        <taxon>Dikarya</taxon>
        <taxon>Basidiomycota</taxon>
        <taxon>Pucciniomycotina</taxon>
        <taxon>Pucciniomycetes</taxon>
        <taxon>Pucciniales</taxon>
        <taxon>Sphaerophragmiaceae</taxon>
        <taxon>Austropuccinia</taxon>
    </lineage>
</organism>
<dbReference type="EMBL" id="AVOT02033795">
    <property type="protein sequence ID" value="MBW0527762.1"/>
    <property type="molecule type" value="Genomic_DNA"/>
</dbReference>
<reference evidence="1" key="1">
    <citation type="submission" date="2021-03" db="EMBL/GenBank/DDBJ databases">
        <title>Draft genome sequence of rust myrtle Austropuccinia psidii MF-1, a brazilian biotype.</title>
        <authorList>
            <person name="Quecine M.C."/>
            <person name="Pachon D.M.R."/>
            <person name="Bonatelli M.L."/>
            <person name="Correr F.H."/>
            <person name="Franceschini L.M."/>
            <person name="Leite T.F."/>
            <person name="Margarido G.R.A."/>
            <person name="Almeida C.A."/>
            <person name="Ferrarezi J.A."/>
            <person name="Labate C.A."/>
        </authorList>
    </citation>
    <scope>NUCLEOTIDE SEQUENCE</scope>
    <source>
        <strain evidence="1">MF-1</strain>
    </source>
</reference>
<evidence type="ECO:0000313" key="1">
    <source>
        <dbReference type="EMBL" id="MBW0527762.1"/>
    </source>
</evidence>